<feature type="transmembrane region" description="Helical" evidence="4">
    <location>
        <begin position="29"/>
        <end position="50"/>
    </location>
</feature>
<dbReference type="EMBL" id="DTTC01000103">
    <property type="protein sequence ID" value="HIA97911.1"/>
    <property type="molecule type" value="Genomic_DNA"/>
</dbReference>
<dbReference type="AlphaFoldDB" id="A0A7J4CYZ5"/>
<evidence type="ECO:0000313" key="6">
    <source>
        <dbReference type="Proteomes" id="UP000589132"/>
    </source>
</evidence>
<proteinExistence type="predicted"/>
<organism evidence="5 6">
    <name type="scientific">Marine Group III euryarchaeote</name>
    <dbReference type="NCBI Taxonomy" id="2173149"/>
    <lineage>
        <taxon>Archaea</taxon>
        <taxon>Methanobacteriati</taxon>
        <taxon>Thermoplasmatota</taxon>
        <taxon>Thermoplasmata</taxon>
        <taxon>Candidatus Thermoprofundales</taxon>
    </lineage>
</organism>
<dbReference type="GO" id="GO:0016020">
    <property type="term" value="C:membrane"/>
    <property type="evidence" value="ECO:0007669"/>
    <property type="project" value="UniProtKB-SubCell"/>
</dbReference>
<comment type="caution">
    <text evidence="5">The sequence shown here is derived from an EMBL/GenBank/DDBJ whole genome shotgun (WGS) entry which is preliminary data.</text>
</comment>
<reference evidence="6" key="1">
    <citation type="journal article" date="2019" name="bioRxiv">
        <title>Genome diversification in globally distributed novel marine Proteobacteria is linked to environmental adaptation.</title>
        <authorList>
            <person name="Zhou Z."/>
            <person name="Tran P.Q."/>
            <person name="Kieft K."/>
            <person name="Anantharaman K."/>
        </authorList>
    </citation>
    <scope>NUCLEOTIDE SEQUENCE [LARGE SCALE GENOMIC DNA]</scope>
</reference>
<feature type="non-terminal residue" evidence="5">
    <location>
        <position position="101"/>
    </location>
</feature>
<keyword evidence="2 4" id="KW-0812">Transmembrane</keyword>
<comment type="subcellular location">
    <subcellularLocation>
        <location evidence="1">Membrane</location>
    </subcellularLocation>
</comment>
<evidence type="ECO:0000256" key="4">
    <source>
        <dbReference type="SAM" id="Phobius"/>
    </source>
</evidence>
<sequence length="101" mass="11564">MSLLEDIIISDNPSIWHDFGGTSPGYAGITWQMMIWSIITGLLVFVWMAYNLIMFKHKEGDPEHKDGLKAGFFPHERGDPKIEITWTVAPLILVIWLTYIS</sequence>
<evidence type="ECO:0000256" key="3">
    <source>
        <dbReference type="ARBA" id="ARBA00023136"/>
    </source>
</evidence>
<keyword evidence="3 4" id="KW-0472">Membrane</keyword>
<accession>A0A7J4CYZ5</accession>
<gene>
    <name evidence="5" type="ORF">EYO15_01865</name>
</gene>
<evidence type="ECO:0008006" key="7">
    <source>
        <dbReference type="Google" id="ProtNLM"/>
    </source>
</evidence>
<evidence type="ECO:0000313" key="5">
    <source>
        <dbReference type="EMBL" id="HIA97911.1"/>
    </source>
</evidence>
<dbReference type="Gene3D" id="1.10.287.90">
    <property type="match status" value="1"/>
</dbReference>
<dbReference type="Proteomes" id="UP000589132">
    <property type="component" value="Unassembled WGS sequence"/>
</dbReference>
<dbReference type="InterPro" id="IPR036257">
    <property type="entry name" value="Cyt_c_oxidase_su2_TM_sf"/>
</dbReference>
<name>A0A7J4CYZ5_9ARCH</name>
<protein>
    <recommendedName>
        <fullName evidence="7">Cytochrome C oxidase subunit II</fullName>
    </recommendedName>
</protein>
<evidence type="ECO:0000256" key="2">
    <source>
        <dbReference type="ARBA" id="ARBA00022692"/>
    </source>
</evidence>
<evidence type="ECO:0000256" key="1">
    <source>
        <dbReference type="ARBA" id="ARBA00004370"/>
    </source>
</evidence>
<dbReference type="SUPFAM" id="SSF81464">
    <property type="entry name" value="Cytochrome c oxidase subunit II-like, transmembrane region"/>
    <property type="match status" value="1"/>
</dbReference>
<keyword evidence="4" id="KW-1133">Transmembrane helix</keyword>